<organism evidence="2 3">
    <name type="scientific">Erythroxylum novogranatense</name>
    <dbReference type="NCBI Taxonomy" id="1862640"/>
    <lineage>
        <taxon>Eukaryota</taxon>
        <taxon>Viridiplantae</taxon>
        <taxon>Streptophyta</taxon>
        <taxon>Embryophyta</taxon>
        <taxon>Tracheophyta</taxon>
        <taxon>Spermatophyta</taxon>
        <taxon>Magnoliopsida</taxon>
        <taxon>eudicotyledons</taxon>
        <taxon>Gunneridae</taxon>
        <taxon>Pentapetalae</taxon>
        <taxon>rosids</taxon>
        <taxon>fabids</taxon>
        <taxon>Malpighiales</taxon>
        <taxon>Erythroxylaceae</taxon>
        <taxon>Erythroxylum</taxon>
    </lineage>
</organism>
<protein>
    <submittedName>
        <fullName evidence="2">Uncharacterized protein</fullName>
    </submittedName>
</protein>
<name>A0AAV8TLR7_9ROSI</name>
<keyword evidence="3" id="KW-1185">Reference proteome</keyword>
<dbReference type="EMBL" id="JAIWQS010000004">
    <property type="protein sequence ID" value="KAJ8767356.1"/>
    <property type="molecule type" value="Genomic_DNA"/>
</dbReference>
<comment type="caution">
    <text evidence="2">The sequence shown here is derived from an EMBL/GenBank/DDBJ whole genome shotgun (WGS) entry which is preliminary data.</text>
</comment>
<keyword evidence="1" id="KW-0472">Membrane</keyword>
<dbReference type="AlphaFoldDB" id="A0AAV8TLR7"/>
<evidence type="ECO:0000313" key="2">
    <source>
        <dbReference type="EMBL" id="KAJ8767356.1"/>
    </source>
</evidence>
<keyword evidence="1" id="KW-1133">Transmembrane helix</keyword>
<feature type="transmembrane region" description="Helical" evidence="1">
    <location>
        <begin position="60"/>
        <end position="86"/>
    </location>
</feature>
<evidence type="ECO:0000313" key="3">
    <source>
        <dbReference type="Proteomes" id="UP001159364"/>
    </source>
</evidence>
<reference evidence="2 3" key="1">
    <citation type="submission" date="2021-09" db="EMBL/GenBank/DDBJ databases">
        <title>Genomic insights and catalytic innovation underlie evolution of tropane alkaloids biosynthesis.</title>
        <authorList>
            <person name="Wang Y.-J."/>
            <person name="Tian T."/>
            <person name="Huang J.-P."/>
            <person name="Huang S.-X."/>
        </authorList>
    </citation>
    <scope>NUCLEOTIDE SEQUENCE [LARGE SCALE GENOMIC DNA]</scope>
    <source>
        <strain evidence="2">KIB-2018</strain>
        <tissue evidence="2">Leaf</tissue>
    </source>
</reference>
<keyword evidence="1" id="KW-0812">Transmembrane</keyword>
<dbReference type="Proteomes" id="UP001159364">
    <property type="component" value="Linkage Group LG04"/>
</dbReference>
<gene>
    <name evidence="2" type="ORF">K2173_017400</name>
</gene>
<evidence type="ECO:0000256" key="1">
    <source>
        <dbReference type="SAM" id="Phobius"/>
    </source>
</evidence>
<accession>A0AAV8TLR7</accession>
<proteinExistence type="predicted"/>
<sequence length="87" mass="10042">MTLVSFHSFSFLAFLSRFRFSKFAYILSRKGGMQNVLSHFDLILREGNKSRFYVTESSLLLTHLILFCFLSSPVFALALFVFLFALS</sequence>